<dbReference type="PANTHER" id="PTHR46345:SF8">
    <property type="entry name" value="FORMIN 3, ISOFORM B"/>
    <property type="match status" value="1"/>
</dbReference>
<feature type="compositionally biased region" description="Polar residues" evidence="1">
    <location>
        <begin position="484"/>
        <end position="496"/>
    </location>
</feature>
<proteinExistence type="predicted"/>
<protein>
    <recommendedName>
        <fullName evidence="4">WH2 domain-containing protein</fullName>
    </recommendedName>
</protein>
<dbReference type="RefSeq" id="WP_039360933.1">
    <property type="nucleotide sequence ID" value="NZ_JSAN01000149.1"/>
</dbReference>
<accession>A0A0C1JU10</accession>
<reference evidence="2 3" key="1">
    <citation type="journal article" date="2014" name="Mol. Biol. Evol.">
        <title>Massive expansion of Ubiquitination-related gene families within the Chlamydiae.</title>
        <authorList>
            <person name="Domman D."/>
            <person name="Collingro A."/>
            <person name="Lagkouvardos I."/>
            <person name="Gehre L."/>
            <person name="Weinmaier T."/>
            <person name="Rattei T."/>
            <person name="Subtil A."/>
            <person name="Horn M."/>
        </authorList>
    </citation>
    <scope>NUCLEOTIDE SEQUENCE [LARGE SCALE GENOMIC DNA]</scope>
    <source>
        <strain evidence="2 3">EI2</strain>
    </source>
</reference>
<sequence>MNNSIPDRSFINQQIDVISQSIVKGQTLGMVEHEGRQFVNLSKEDTSTSNTETERIVYLEVAHFISNNKQILQFSEVKNLKNSIDQRMKHIEEQTTGLKGLVNSIFNNKEYTKLITESQDLKALKNIIKNVAKEMQQFADTNSLDQKTSHLASPYADIKASHLTSDVKVEVPSSSSEDPTPLLDTDIPPAPPPPGNIPPPPPPPGGVPPPPPPPGMGVPPPPPGSGLAQPKVAVSTRTPQEVHDQNQERKLKRLLEGRADPTSLFKFTPPSNANEIKGEIKALESIARELRATMPEYAKKLDLEIEKKSKALEGTSLPVVALNLQNFDVPAYNPDFIQHAKKLTNHEIKFVLGQYFGGKVPPEDDAVLYPQYQVNKALLDDIFANWATISSGKIAEAFGKHSDQWNSFIRVRGVSGFVALLNHRLNGNYKDKKYMGDDGVEPQYKPDPFDPNKKAAAKKAPAPQQPQGIDLEGIRGAKLRKTPSRQATAPESNEIAQQMGRLKKAETNDKSQFKANEGETFNVNRLKPKDSDE</sequence>
<feature type="compositionally biased region" description="Pro residues" evidence="1">
    <location>
        <begin position="188"/>
        <end position="224"/>
    </location>
</feature>
<name>A0A0C1JU10_9BACT</name>
<evidence type="ECO:0000313" key="2">
    <source>
        <dbReference type="EMBL" id="KIC70742.1"/>
    </source>
</evidence>
<feature type="compositionally biased region" description="Basic and acidic residues" evidence="1">
    <location>
        <begin position="503"/>
        <end position="512"/>
    </location>
</feature>
<gene>
    <name evidence="2" type="ORF">DB44_GD00170</name>
</gene>
<dbReference type="AlphaFoldDB" id="A0A0C1JU10"/>
<evidence type="ECO:0000256" key="1">
    <source>
        <dbReference type="SAM" id="MobiDB-lite"/>
    </source>
</evidence>
<dbReference type="Proteomes" id="UP000031465">
    <property type="component" value="Unassembled WGS sequence"/>
</dbReference>
<dbReference type="PATRIC" id="fig|362787.3.peg.2061"/>
<evidence type="ECO:0008006" key="4">
    <source>
        <dbReference type="Google" id="ProtNLM"/>
    </source>
</evidence>
<comment type="caution">
    <text evidence="2">The sequence shown here is derived from an EMBL/GenBank/DDBJ whole genome shotgun (WGS) entry which is preliminary data.</text>
</comment>
<dbReference type="EMBL" id="JSAN01000149">
    <property type="protein sequence ID" value="KIC70742.1"/>
    <property type="molecule type" value="Genomic_DNA"/>
</dbReference>
<dbReference type="PANTHER" id="PTHR46345">
    <property type="entry name" value="INVERTED FORMIN-2"/>
    <property type="match status" value="1"/>
</dbReference>
<feature type="region of interest" description="Disordered" evidence="1">
    <location>
        <begin position="433"/>
        <end position="533"/>
    </location>
</feature>
<feature type="region of interest" description="Disordered" evidence="1">
    <location>
        <begin position="167"/>
        <end position="248"/>
    </location>
</feature>
<organism evidence="2 3">
    <name type="scientific">Candidatus Protochlamydia amoebophila</name>
    <dbReference type="NCBI Taxonomy" id="362787"/>
    <lineage>
        <taxon>Bacteria</taxon>
        <taxon>Pseudomonadati</taxon>
        <taxon>Chlamydiota</taxon>
        <taxon>Chlamydiia</taxon>
        <taxon>Parachlamydiales</taxon>
        <taxon>Parachlamydiaceae</taxon>
        <taxon>Candidatus Protochlamydia</taxon>
    </lineage>
</organism>
<evidence type="ECO:0000313" key="3">
    <source>
        <dbReference type="Proteomes" id="UP000031465"/>
    </source>
</evidence>